<dbReference type="OrthoDB" id="2141613at2759"/>
<gene>
    <name evidence="2" type="ORF">BCR32DRAFT_295849</name>
</gene>
<dbReference type="EMBL" id="MCFG01000265">
    <property type="protein sequence ID" value="ORX77095.1"/>
    <property type="molecule type" value="Genomic_DNA"/>
</dbReference>
<comment type="caution">
    <text evidence="2">The sequence shown here is derived from an EMBL/GenBank/DDBJ whole genome shotgun (WGS) entry which is preliminary data.</text>
</comment>
<evidence type="ECO:0000256" key="1">
    <source>
        <dbReference type="SAM" id="MobiDB-lite"/>
    </source>
</evidence>
<name>A0A1Y1WUL8_9FUNG</name>
<feature type="compositionally biased region" description="Polar residues" evidence="1">
    <location>
        <begin position="435"/>
        <end position="456"/>
    </location>
</feature>
<reference evidence="2 3" key="1">
    <citation type="submission" date="2016-08" db="EMBL/GenBank/DDBJ databases">
        <title>A Parts List for Fungal Cellulosomes Revealed by Comparative Genomics.</title>
        <authorList>
            <consortium name="DOE Joint Genome Institute"/>
            <person name="Haitjema C.H."/>
            <person name="Gilmore S.P."/>
            <person name="Henske J.K."/>
            <person name="Solomon K.V."/>
            <person name="De Groot R."/>
            <person name="Kuo A."/>
            <person name="Mondo S.J."/>
            <person name="Salamov A.A."/>
            <person name="Labutti K."/>
            <person name="Zhao Z."/>
            <person name="Chiniquy J."/>
            <person name="Barry K."/>
            <person name="Brewer H.M."/>
            <person name="Purvine S.O."/>
            <person name="Wright A.T."/>
            <person name="Boxma B."/>
            <person name="Van Alen T."/>
            <person name="Hackstein J.H."/>
            <person name="Baker S.E."/>
            <person name="Grigoriev I.V."/>
            <person name="O'Malley M.A."/>
        </authorList>
    </citation>
    <scope>NUCLEOTIDE SEQUENCE [LARGE SCALE GENOMIC DNA]</scope>
    <source>
        <strain evidence="2 3">S4</strain>
    </source>
</reference>
<feature type="region of interest" description="Disordered" evidence="1">
    <location>
        <begin position="432"/>
        <end position="456"/>
    </location>
</feature>
<reference evidence="2 3" key="2">
    <citation type="submission" date="2016-08" db="EMBL/GenBank/DDBJ databases">
        <title>Pervasive Adenine N6-methylation of Active Genes in Fungi.</title>
        <authorList>
            <consortium name="DOE Joint Genome Institute"/>
            <person name="Mondo S.J."/>
            <person name="Dannebaum R.O."/>
            <person name="Kuo R.C."/>
            <person name="Labutti K."/>
            <person name="Haridas S."/>
            <person name="Kuo A."/>
            <person name="Salamov A."/>
            <person name="Ahrendt S.R."/>
            <person name="Lipzen A."/>
            <person name="Sullivan W."/>
            <person name="Andreopoulos W.B."/>
            <person name="Clum A."/>
            <person name="Lindquist E."/>
            <person name="Daum C."/>
            <person name="Ramamoorthy G.K."/>
            <person name="Gryganskyi A."/>
            <person name="Culley D."/>
            <person name="Magnuson J.K."/>
            <person name="James T.Y."/>
            <person name="O'Malley M.A."/>
            <person name="Stajich J.E."/>
            <person name="Spatafora J.W."/>
            <person name="Visel A."/>
            <person name="Grigoriev I.V."/>
        </authorList>
    </citation>
    <scope>NUCLEOTIDE SEQUENCE [LARGE SCALE GENOMIC DNA]</scope>
    <source>
        <strain evidence="2 3">S4</strain>
    </source>
</reference>
<accession>A0A1Y1WUL8</accession>
<dbReference type="AlphaFoldDB" id="A0A1Y1WUL8"/>
<protein>
    <submittedName>
        <fullName evidence="2">Uncharacterized protein</fullName>
    </submittedName>
</protein>
<organism evidence="2 3">
    <name type="scientific">Anaeromyces robustus</name>
    <dbReference type="NCBI Taxonomy" id="1754192"/>
    <lineage>
        <taxon>Eukaryota</taxon>
        <taxon>Fungi</taxon>
        <taxon>Fungi incertae sedis</taxon>
        <taxon>Chytridiomycota</taxon>
        <taxon>Chytridiomycota incertae sedis</taxon>
        <taxon>Neocallimastigomycetes</taxon>
        <taxon>Neocallimastigales</taxon>
        <taxon>Neocallimastigaceae</taxon>
        <taxon>Anaeromyces</taxon>
    </lineage>
</organism>
<dbReference type="Proteomes" id="UP000193944">
    <property type="component" value="Unassembled WGS sequence"/>
</dbReference>
<evidence type="ECO:0000313" key="2">
    <source>
        <dbReference type="EMBL" id="ORX77095.1"/>
    </source>
</evidence>
<keyword evidence="3" id="KW-1185">Reference proteome</keyword>
<evidence type="ECO:0000313" key="3">
    <source>
        <dbReference type="Proteomes" id="UP000193944"/>
    </source>
</evidence>
<proteinExistence type="predicted"/>
<sequence length="621" mass="74036">MENLEKIHYIKERELPAINHIFYDNSDKYRIKKRYELYSKPYDKDAFKIYSTCTLKNNDIINDEKNINSTFRRDYTRKNYQRYIKENNDISKEVKDIFTSSHIDFLQDFKKDKSLDLNDEKNSKQVKEKDYGLSRCYDKACLDNDTDEVYKNHFLSIFEKDYTRKPLPKREPILNKNLNKFGALYRDNEELKKKNLSTYENDYYAKTASNEPYERSVPANTQTHFKLEDYNCDIENPYATEVSDNYKEFPVNRVIGEPDHLKYHFITNPDYKDNPFKSSMKNDFPEYDKDKYHKETPCKNQNITQFDLGYDTNDNHTLYKDTYVIDNDKIKELRQTSKNIPNHNTVDNVILDTEGNGYDNITTTHRHDFKNNTKDKTKAYNDSRHIFDDIKEISTCIPLNITWENDQVKESLMHNDYTTPKIEEKDKFKRVNPKTYDTNPYLKTNNKLGENDNNPKLTTFQSDYVNYPNKYKYNPRRPLNSKYDHGLFKNDIYNDENKPGSYRTSYRTDYQKIENQVKTEPLPMKTDFNTTLNEIFPKEVRTYPLDKESVTHNNFNLNAKDMPFIKKVNKQDVEYNYVDFIEHSNVGDSDNKKISIAHSSYIAPEITIDRAKMTIPLRNLI</sequence>